<keyword evidence="9" id="KW-1185">Reference proteome</keyword>
<keyword evidence="6" id="KW-0812">Transmembrane</keyword>
<comment type="subcellular location">
    <subcellularLocation>
        <location evidence="1">Cell membrane</location>
    </subcellularLocation>
</comment>
<dbReference type="SUPFAM" id="SSF53448">
    <property type="entry name" value="Nucleotide-diphospho-sugar transferases"/>
    <property type="match status" value="1"/>
</dbReference>
<dbReference type="PANTHER" id="PTHR43646">
    <property type="entry name" value="GLYCOSYLTRANSFERASE"/>
    <property type="match status" value="1"/>
</dbReference>
<accession>A0A368UNK4</accession>
<gene>
    <name evidence="8" type="ORF">DFO77_13337</name>
</gene>
<feature type="domain" description="Glycosyltransferase 2-like" evidence="7">
    <location>
        <begin position="44"/>
        <end position="166"/>
    </location>
</feature>
<evidence type="ECO:0000313" key="9">
    <source>
        <dbReference type="Proteomes" id="UP000252733"/>
    </source>
</evidence>
<keyword evidence="2" id="KW-1003">Cell membrane</keyword>
<keyword evidence="3" id="KW-0328">Glycosyltransferase</keyword>
<dbReference type="CDD" id="cd00761">
    <property type="entry name" value="Glyco_tranf_GTA_type"/>
    <property type="match status" value="1"/>
</dbReference>
<dbReference type="RefSeq" id="WP_114438008.1">
    <property type="nucleotide sequence ID" value="NZ_QPIZ01000033.1"/>
</dbReference>
<dbReference type="Proteomes" id="UP000252733">
    <property type="component" value="Unassembled WGS sequence"/>
</dbReference>
<keyword evidence="6" id="KW-1133">Transmembrane helix</keyword>
<dbReference type="GO" id="GO:0005886">
    <property type="term" value="C:plasma membrane"/>
    <property type="evidence" value="ECO:0007669"/>
    <property type="project" value="UniProtKB-SubCell"/>
</dbReference>
<keyword evidence="5 6" id="KW-0472">Membrane</keyword>
<evidence type="ECO:0000256" key="2">
    <source>
        <dbReference type="ARBA" id="ARBA00022475"/>
    </source>
</evidence>
<evidence type="ECO:0000313" key="8">
    <source>
        <dbReference type="EMBL" id="RCW28984.1"/>
    </source>
</evidence>
<evidence type="ECO:0000256" key="5">
    <source>
        <dbReference type="ARBA" id="ARBA00023136"/>
    </source>
</evidence>
<dbReference type="InterPro" id="IPR001173">
    <property type="entry name" value="Glyco_trans_2-like"/>
</dbReference>
<dbReference type="Pfam" id="PF00535">
    <property type="entry name" value="Glycos_transf_2"/>
    <property type="match status" value="1"/>
</dbReference>
<sequence length="365" mass="41501">MNFLTITAFIAFTIIAIRWMTALLNLLTGPPRFVPFQKNRNEISILIPARNEANNLPTLLKSLMHCDESVGEIIVYNDQSEDNTAGVVNQYAQNDHRIRLIEGGEVPSGWKGKNHACYHMAQIARGDYFLFLDADVSVTQEAIDLALSGLENDKLTLFSFFPRQEMKTGGEWLLVAQVNIILLSLLPLSVSRYIPWPLMTAANGQFMFFNGQTYREHQFHEKLKNRAVEDIAIAQYIKKKGLRVRTAPGPDGLKCRMYHNYREALMGLARSARFFFGGSIVAGWLYVLFSSLGWLPIVLTLQIHWILAYFLLSISMRTFVSMVSGQSAIRNILLIPLQQAALIHLFYTATKQLILKKTTWKGRRI</sequence>
<evidence type="ECO:0000256" key="4">
    <source>
        <dbReference type="ARBA" id="ARBA00022679"/>
    </source>
</evidence>
<dbReference type="InterPro" id="IPR029044">
    <property type="entry name" value="Nucleotide-diphossugar_trans"/>
</dbReference>
<evidence type="ECO:0000256" key="3">
    <source>
        <dbReference type="ARBA" id="ARBA00022676"/>
    </source>
</evidence>
<protein>
    <submittedName>
        <fullName evidence="8">Chlorobactene glucosyltransferase</fullName>
    </submittedName>
</protein>
<name>A0A368UNK4_9BACT</name>
<dbReference type="AlphaFoldDB" id="A0A368UNK4"/>
<feature type="transmembrane region" description="Helical" evidence="6">
    <location>
        <begin position="6"/>
        <end position="28"/>
    </location>
</feature>
<comment type="caution">
    <text evidence="8">The sequence shown here is derived from an EMBL/GenBank/DDBJ whole genome shotgun (WGS) entry which is preliminary data.</text>
</comment>
<organism evidence="8 9">
    <name type="scientific">Marinilabilia salmonicolor</name>
    <dbReference type="NCBI Taxonomy" id="989"/>
    <lineage>
        <taxon>Bacteria</taxon>
        <taxon>Pseudomonadati</taxon>
        <taxon>Bacteroidota</taxon>
        <taxon>Bacteroidia</taxon>
        <taxon>Marinilabiliales</taxon>
        <taxon>Marinilabiliaceae</taxon>
        <taxon>Marinilabilia</taxon>
    </lineage>
</organism>
<feature type="transmembrane region" description="Helical" evidence="6">
    <location>
        <begin position="303"/>
        <end position="320"/>
    </location>
</feature>
<dbReference type="EMBL" id="QPIZ01000033">
    <property type="protein sequence ID" value="RCW28984.1"/>
    <property type="molecule type" value="Genomic_DNA"/>
</dbReference>
<keyword evidence="4 8" id="KW-0808">Transferase</keyword>
<dbReference type="Gene3D" id="3.90.550.10">
    <property type="entry name" value="Spore Coat Polysaccharide Biosynthesis Protein SpsA, Chain A"/>
    <property type="match status" value="1"/>
</dbReference>
<reference evidence="8 9" key="1">
    <citation type="submission" date="2018-07" db="EMBL/GenBank/DDBJ databases">
        <title>Freshwater and sediment microbial communities from various areas in North America, analyzing microbe dynamics in response to fracking.</title>
        <authorList>
            <person name="Lamendella R."/>
        </authorList>
    </citation>
    <scope>NUCLEOTIDE SEQUENCE [LARGE SCALE GENOMIC DNA]</scope>
    <source>
        <strain evidence="8 9">160A</strain>
    </source>
</reference>
<evidence type="ECO:0000259" key="7">
    <source>
        <dbReference type="Pfam" id="PF00535"/>
    </source>
</evidence>
<evidence type="ECO:0000256" key="6">
    <source>
        <dbReference type="SAM" id="Phobius"/>
    </source>
</evidence>
<evidence type="ECO:0000256" key="1">
    <source>
        <dbReference type="ARBA" id="ARBA00004236"/>
    </source>
</evidence>
<dbReference type="GO" id="GO:0016757">
    <property type="term" value="F:glycosyltransferase activity"/>
    <property type="evidence" value="ECO:0007669"/>
    <property type="project" value="UniProtKB-KW"/>
</dbReference>
<proteinExistence type="predicted"/>
<feature type="transmembrane region" description="Helical" evidence="6">
    <location>
        <begin position="274"/>
        <end position="297"/>
    </location>
</feature>
<dbReference type="PANTHER" id="PTHR43646:SF2">
    <property type="entry name" value="GLYCOSYLTRANSFERASE 2-LIKE DOMAIN-CONTAINING PROTEIN"/>
    <property type="match status" value="1"/>
</dbReference>